<dbReference type="InterPro" id="IPR001926">
    <property type="entry name" value="TrpB-like_PALP"/>
</dbReference>
<evidence type="ECO:0000259" key="15">
    <source>
        <dbReference type="Pfam" id="PF00291"/>
    </source>
</evidence>
<evidence type="ECO:0000256" key="2">
    <source>
        <dbReference type="ARBA" id="ARBA00004962"/>
    </source>
</evidence>
<proteinExistence type="inferred from homology"/>
<evidence type="ECO:0000256" key="12">
    <source>
        <dbReference type="ARBA" id="ARBA00047931"/>
    </source>
</evidence>
<dbReference type="FunFam" id="3.40.50.1100:FF:000003">
    <property type="entry name" value="Cystathionine beta-synthase"/>
    <property type="match status" value="1"/>
</dbReference>
<dbReference type="EMBL" id="CP020953">
    <property type="protein sequence ID" value="AWI06164.1"/>
    <property type="molecule type" value="Genomic_DNA"/>
</dbReference>
<evidence type="ECO:0000256" key="5">
    <source>
        <dbReference type="ARBA" id="ARBA00019371"/>
    </source>
</evidence>
<dbReference type="PROSITE" id="PS00901">
    <property type="entry name" value="CYS_SYNTHASE"/>
    <property type="match status" value="1"/>
</dbReference>
<reference evidence="17" key="1">
    <citation type="submission" date="2017-04" db="EMBL/GenBank/DDBJ databases">
        <authorList>
            <person name="Song Y."/>
            <person name="Cho B.-K."/>
        </authorList>
    </citation>
    <scope>NUCLEOTIDE SEQUENCE [LARGE SCALE GENOMIC DNA]</scope>
    <source>
        <strain evidence="17">SL1</strain>
    </source>
</reference>
<sequence>MSMYINDIRELVGNTPMLKINNFNIKSGVNIFAKLEYLNPAGSVKDRIGVYMIEKAEEEGILKRGYTIIEATAGNTGLGVALGAINKGYKVIFVVPEKFSIEKQILMKALGAEIINTPRELGMQGAIEKSQELLNQIPNSISLKQFENGANPEAHYITTGPEIYLSLGDQIDYFVAGAGSGGTFTGIAKYLKEKNPNIKTVLADPIGSTIGGGEEGCYDIEGIGNNFIPGTMDIELVDSTIKVNDEESFKMVKELARKEGVIVGSSSGAAMAAALKLAETIDSGNIVTVFPDRGDRYFSKNIYD</sequence>
<evidence type="ECO:0000256" key="14">
    <source>
        <dbReference type="PIRSR" id="PIRSR605856-51"/>
    </source>
</evidence>
<organism evidence="16 17">
    <name type="scientific">Clostridium drakei</name>
    <dbReference type="NCBI Taxonomy" id="332101"/>
    <lineage>
        <taxon>Bacteria</taxon>
        <taxon>Bacillati</taxon>
        <taxon>Bacillota</taxon>
        <taxon>Clostridia</taxon>
        <taxon>Eubacteriales</taxon>
        <taxon>Clostridiaceae</taxon>
        <taxon>Clostridium</taxon>
    </lineage>
</organism>
<dbReference type="GO" id="GO:0006535">
    <property type="term" value="P:cysteine biosynthetic process from serine"/>
    <property type="evidence" value="ECO:0007669"/>
    <property type="project" value="InterPro"/>
</dbReference>
<evidence type="ECO:0000256" key="10">
    <source>
        <dbReference type="ARBA" id="ARBA00030296"/>
    </source>
</evidence>
<comment type="pathway">
    <text evidence="2">Amino-acid biosynthesis; L-cysteine biosynthesis; L-cysteine from L-serine: step 2/2.</text>
</comment>
<evidence type="ECO:0000256" key="1">
    <source>
        <dbReference type="ARBA" id="ARBA00001933"/>
    </source>
</evidence>
<evidence type="ECO:0000256" key="8">
    <source>
        <dbReference type="ARBA" id="ARBA00022898"/>
    </source>
</evidence>
<dbReference type="InterPro" id="IPR036052">
    <property type="entry name" value="TrpB-like_PALP_sf"/>
</dbReference>
<comment type="similarity">
    <text evidence="3">Belongs to the cysteine synthase/cystathionine beta-synthase family.</text>
</comment>
<dbReference type="Proteomes" id="UP000244910">
    <property type="component" value="Chromosome"/>
</dbReference>
<dbReference type="InterPro" id="IPR050214">
    <property type="entry name" value="Cys_Synth/Cystath_Beta-Synth"/>
</dbReference>
<gene>
    <name evidence="16" type="ORF">B9W14_17190</name>
</gene>
<evidence type="ECO:0000256" key="4">
    <source>
        <dbReference type="ARBA" id="ARBA00012681"/>
    </source>
</evidence>
<keyword evidence="17" id="KW-1185">Reference proteome</keyword>
<feature type="binding site" evidence="13">
    <location>
        <begin position="179"/>
        <end position="183"/>
    </location>
    <ligand>
        <name>pyridoxal 5'-phosphate</name>
        <dbReference type="ChEBI" id="CHEBI:597326"/>
    </ligand>
</feature>
<dbReference type="KEGG" id="cdrk:B9W14_17190"/>
<keyword evidence="9" id="KW-0198">Cysteine biosynthesis</keyword>
<evidence type="ECO:0000256" key="7">
    <source>
        <dbReference type="ARBA" id="ARBA00022679"/>
    </source>
</evidence>
<protein>
    <recommendedName>
        <fullName evidence="5">Cysteine synthase</fullName>
        <ecNumber evidence="4">2.5.1.47</ecNumber>
    </recommendedName>
    <alternativeName>
        <fullName evidence="10">O-acetylserine (thiol)-lyase</fullName>
    </alternativeName>
    <alternativeName>
        <fullName evidence="11">O-acetylserine sulfhydrylase</fullName>
    </alternativeName>
</protein>
<dbReference type="GO" id="GO:0004124">
    <property type="term" value="F:cysteine synthase activity"/>
    <property type="evidence" value="ECO:0007669"/>
    <property type="project" value="UniProtKB-EC"/>
</dbReference>
<accession>A0A2U8DV80</accession>
<dbReference type="Pfam" id="PF00291">
    <property type="entry name" value="PALP"/>
    <property type="match status" value="1"/>
</dbReference>
<feature type="domain" description="Tryptophan synthase beta chain-like PALP" evidence="15">
    <location>
        <begin position="9"/>
        <end position="292"/>
    </location>
</feature>
<evidence type="ECO:0000256" key="11">
    <source>
        <dbReference type="ARBA" id="ARBA00033075"/>
    </source>
</evidence>
<dbReference type="NCBIfam" id="TIGR01136">
    <property type="entry name" value="cysKM"/>
    <property type="match status" value="1"/>
</dbReference>
<dbReference type="PANTHER" id="PTHR10314">
    <property type="entry name" value="CYSTATHIONINE BETA-SYNTHASE"/>
    <property type="match status" value="1"/>
</dbReference>
<dbReference type="InterPro" id="IPR001216">
    <property type="entry name" value="P-phosphate_BS"/>
</dbReference>
<dbReference type="OrthoDB" id="9808024at2"/>
<feature type="binding site" evidence="13">
    <location>
        <position position="266"/>
    </location>
    <ligand>
        <name>pyridoxal 5'-phosphate</name>
        <dbReference type="ChEBI" id="CHEBI:597326"/>
    </ligand>
</feature>
<dbReference type="RefSeq" id="WP_032078145.1">
    <property type="nucleotide sequence ID" value="NZ_CP020953.1"/>
</dbReference>
<dbReference type="CDD" id="cd01561">
    <property type="entry name" value="CBS_like"/>
    <property type="match status" value="1"/>
</dbReference>
<evidence type="ECO:0000313" key="17">
    <source>
        <dbReference type="Proteomes" id="UP000244910"/>
    </source>
</evidence>
<dbReference type="Gene3D" id="3.40.50.1100">
    <property type="match status" value="2"/>
</dbReference>
<dbReference type="EC" id="2.5.1.47" evidence="4"/>
<evidence type="ECO:0000256" key="9">
    <source>
        <dbReference type="ARBA" id="ARBA00023192"/>
    </source>
</evidence>
<evidence type="ECO:0000313" key="16">
    <source>
        <dbReference type="EMBL" id="AWI06164.1"/>
    </source>
</evidence>
<comment type="cofactor">
    <cofactor evidence="1 13">
        <name>pyridoxal 5'-phosphate</name>
        <dbReference type="ChEBI" id="CHEBI:597326"/>
    </cofactor>
</comment>
<dbReference type="FunFam" id="3.40.50.1100:FF:000118">
    <property type="entry name" value="Related to CYS4-cystathionine beta-synthase"/>
    <property type="match status" value="1"/>
</dbReference>
<keyword evidence="8 13" id="KW-0663">Pyridoxal phosphate</keyword>
<evidence type="ECO:0000256" key="6">
    <source>
        <dbReference type="ARBA" id="ARBA00022605"/>
    </source>
</evidence>
<feature type="binding site" evidence="13">
    <location>
        <position position="75"/>
    </location>
    <ligand>
        <name>pyridoxal 5'-phosphate</name>
        <dbReference type="ChEBI" id="CHEBI:597326"/>
    </ligand>
</feature>
<dbReference type="AlphaFoldDB" id="A0A2U8DV80"/>
<feature type="modified residue" description="N6-(pyridoxal phosphate)lysine" evidence="14">
    <location>
        <position position="45"/>
    </location>
</feature>
<comment type="catalytic activity">
    <reaction evidence="12">
        <text>O-acetyl-L-serine + hydrogen sulfide = L-cysteine + acetate</text>
        <dbReference type="Rhea" id="RHEA:14829"/>
        <dbReference type="ChEBI" id="CHEBI:29919"/>
        <dbReference type="ChEBI" id="CHEBI:30089"/>
        <dbReference type="ChEBI" id="CHEBI:35235"/>
        <dbReference type="ChEBI" id="CHEBI:58340"/>
        <dbReference type="EC" id="2.5.1.47"/>
    </reaction>
</comment>
<keyword evidence="6" id="KW-0028">Amino-acid biosynthesis</keyword>
<name>A0A2U8DV80_9CLOT</name>
<dbReference type="InterPro" id="IPR005856">
    <property type="entry name" value="Cys_synth"/>
</dbReference>
<keyword evidence="7" id="KW-0808">Transferase</keyword>
<dbReference type="SUPFAM" id="SSF53686">
    <property type="entry name" value="Tryptophan synthase beta subunit-like PLP-dependent enzymes"/>
    <property type="match status" value="1"/>
</dbReference>
<evidence type="ECO:0000256" key="3">
    <source>
        <dbReference type="ARBA" id="ARBA00007103"/>
    </source>
</evidence>
<evidence type="ECO:0000256" key="13">
    <source>
        <dbReference type="PIRSR" id="PIRSR605856-50"/>
    </source>
</evidence>